<organism evidence="10">
    <name type="scientific">Thalassiosira sp</name>
    <dbReference type="NCBI Taxonomy" id="1891026"/>
    <lineage>
        <taxon>Eukaryota</taxon>
        <taxon>Sar</taxon>
        <taxon>Stramenopiles</taxon>
        <taxon>Ochrophyta</taxon>
        <taxon>Bacillariophyta</taxon>
        <taxon>Coscinodiscophyceae</taxon>
        <taxon>Thalassiosirophycidae</taxon>
        <taxon>Thalassiosirales</taxon>
        <taxon>Thalassiosiraceae</taxon>
        <taxon>Thalassiosira</taxon>
    </lineage>
</organism>
<dbReference type="InterPro" id="IPR035566">
    <property type="entry name" value="Ribosomal_protein_bL20_C"/>
</dbReference>
<name>A0A8K1YHH8_9STRA</name>
<dbReference type="EMBL" id="MW592700">
    <property type="protein sequence ID" value="UBQ35395.1"/>
    <property type="molecule type" value="Genomic_DNA"/>
</dbReference>
<dbReference type="CDD" id="cd07026">
    <property type="entry name" value="Ribosomal_L20"/>
    <property type="match status" value="1"/>
</dbReference>
<dbReference type="Gene3D" id="1.10.1900.20">
    <property type="entry name" value="Ribosomal protein L20"/>
    <property type="match status" value="1"/>
</dbReference>
<evidence type="ECO:0000256" key="8">
    <source>
        <dbReference type="RuleBase" id="RU000561"/>
    </source>
</evidence>
<keyword evidence="2 7" id="KW-0699">rRNA-binding</keyword>
<keyword evidence="10" id="KW-0934">Plastid</keyword>
<dbReference type="GO" id="GO:0006412">
    <property type="term" value="P:translation"/>
    <property type="evidence" value="ECO:0007669"/>
    <property type="project" value="InterPro"/>
</dbReference>
<evidence type="ECO:0000313" key="10">
    <source>
        <dbReference type="EMBL" id="UBQ35395.1"/>
    </source>
</evidence>
<dbReference type="HAMAP" id="MF_00382">
    <property type="entry name" value="Ribosomal_bL20"/>
    <property type="match status" value="1"/>
</dbReference>
<evidence type="ECO:0000256" key="4">
    <source>
        <dbReference type="ARBA" id="ARBA00022980"/>
    </source>
</evidence>
<accession>A0A8K1YHH8</accession>
<dbReference type="GO" id="GO:0000027">
    <property type="term" value="P:ribosomal large subunit assembly"/>
    <property type="evidence" value="ECO:0007669"/>
    <property type="project" value="UniProtKB-UniRule"/>
</dbReference>
<dbReference type="PANTHER" id="PTHR10986">
    <property type="entry name" value="39S RIBOSOMAL PROTEIN L20"/>
    <property type="match status" value="1"/>
</dbReference>
<keyword evidence="3 7" id="KW-0694">RNA-binding</keyword>
<keyword evidence="4 7" id="KW-0689">Ribosomal protein</keyword>
<dbReference type="AlphaFoldDB" id="A0A8K1YHH8"/>
<dbReference type="GO" id="GO:0003735">
    <property type="term" value="F:structural constituent of ribosome"/>
    <property type="evidence" value="ECO:0007669"/>
    <property type="project" value="InterPro"/>
</dbReference>
<dbReference type="Gene3D" id="6.10.160.10">
    <property type="match status" value="1"/>
</dbReference>
<dbReference type="PROSITE" id="PS00937">
    <property type="entry name" value="RIBOSOMAL_L20"/>
    <property type="match status" value="1"/>
</dbReference>
<dbReference type="GO" id="GO:0005840">
    <property type="term" value="C:ribosome"/>
    <property type="evidence" value="ECO:0007669"/>
    <property type="project" value="UniProtKB-KW"/>
</dbReference>
<evidence type="ECO:0000256" key="6">
    <source>
        <dbReference type="ARBA" id="ARBA00035295"/>
    </source>
</evidence>
<dbReference type="InterPro" id="IPR005813">
    <property type="entry name" value="Ribosomal_bL20"/>
</dbReference>
<proteinExistence type="inferred from homology"/>
<evidence type="ECO:0000256" key="1">
    <source>
        <dbReference type="ARBA" id="ARBA00007698"/>
    </source>
</evidence>
<dbReference type="GO" id="GO:0019843">
    <property type="term" value="F:rRNA binding"/>
    <property type="evidence" value="ECO:0007669"/>
    <property type="project" value="UniProtKB-UniRule"/>
</dbReference>
<sequence length="119" mass="14128">MVRVKRGNIAQKRRKKILQLAKGYRGTHSRLFRIANQQVMKALRYSYIGRKQKKRVFRKLWISRINASARQKHITYNELISSCKESKINLNRKMLAQMTVLDCSSFYKLIDHIKSESLD</sequence>
<protein>
    <recommendedName>
        <fullName evidence="6 7">Large ribosomal subunit protein bL20c</fullName>
    </recommendedName>
</protein>
<dbReference type="NCBIfam" id="TIGR01032">
    <property type="entry name" value="rplT_bact"/>
    <property type="match status" value="1"/>
</dbReference>
<keyword evidence="10" id="KW-0150">Chloroplast</keyword>
<comment type="function">
    <text evidence="7 9">Binds directly to 23S ribosomal RNA and is necessary for the in vitro assembly process of the 50S ribosomal subunit. It is not involved in the protein synthesizing functions of that subunit.</text>
</comment>
<evidence type="ECO:0000256" key="5">
    <source>
        <dbReference type="ARBA" id="ARBA00023274"/>
    </source>
</evidence>
<evidence type="ECO:0000256" key="7">
    <source>
        <dbReference type="HAMAP-Rule" id="MF_00382"/>
    </source>
</evidence>
<evidence type="ECO:0000256" key="9">
    <source>
        <dbReference type="RuleBase" id="RU004311"/>
    </source>
</evidence>
<dbReference type="PRINTS" id="PR00062">
    <property type="entry name" value="RIBOSOMALL20"/>
</dbReference>
<reference evidence="10" key="1">
    <citation type="submission" date="2021-02" db="EMBL/GenBank/DDBJ databases">
        <authorList>
            <person name="Liu K."/>
            <person name="Chen N."/>
        </authorList>
    </citation>
    <scope>NUCLEOTIDE SEQUENCE</scope>
    <source>
        <strain evidence="10">CNS00561</strain>
    </source>
</reference>
<dbReference type="SUPFAM" id="SSF74731">
    <property type="entry name" value="Ribosomal protein L20"/>
    <property type="match status" value="1"/>
</dbReference>
<comment type="similarity">
    <text evidence="1 7 8">Belongs to the bacterial ribosomal protein bL20 family.</text>
</comment>
<gene>
    <name evidence="7 10" type="primary">rpl20</name>
</gene>
<dbReference type="Pfam" id="PF00453">
    <property type="entry name" value="Ribosomal_L20"/>
    <property type="match status" value="1"/>
</dbReference>
<dbReference type="GO" id="GO:1990904">
    <property type="term" value="C:ribonucleoprotein complex"/>
    <property type="evidence" value="ECO:0007669"/>
    <property type="project" value="UniProtKB-KW"/>
</dbReference>
<dbReference type="FunFam" id="1.10.1900.20:FF:000001">
    <property type="entry name" value="50S ribosomal protein L20"/>
    <property type="match status" value="1"/>
</dbReference>
<keyword evidence="5 7" id="KW-0687">Ribonucleoprotein</keyword>
<geneLocation type="chloroplast" evidence="10"/>
<dbReference type="InterPro" id="IPR049946">
    <property type="entry name" value="RIBOSOMAL_L20_CS"/>
</dbReference>
<evidence type="ECO:0000256" key="3">
    <source>
        <dbReference type="ARBA" id="ARBA00022884"/>
    </source>
</evidence>
<comment type="subcellular location">
    <subcellularLocation>
        <location evidence="7">Plastid</location>
        <location evidence="7">Chloroplast</location>
    </subcellularLocation>
</comment>
<evidence type="ECO:0000256" key="2">
    <source>
        <dbReference type="ARBA" id="ARBA00022730"/>
    </source>
</evidence>
<dbReference type="GO" id="GO:0009507">
    <property type="term" value="C:chloroplast"/>
    <property type="evidence" value="ECO:0007669"/>
    <property type="project" value="UniProtKB-SubCell"/>
</dbReference>